<organism evidence="1">
    <name type="scientific">bioreactor metagenome</name>
    <dbReference type="NCBI Taxonomy" id="1076179"/>
    <lineage>
        <taxon>unclassified sequences</taxon>
        <taxon>metagenomes</taxon>
        <taxon>ecological metagenomes</taxon>
    </lineage>
</organism>
<proteinExistence type="predicted"/>
<name>A0A645CUC4_9ZZZZ</name>
<comment type="caution">
    <text evidence="1">The sequence shown here is derived from an EMBL/GenBank/DDBJ whole genome shotgun (WGS) entry which is preliminary data.</text>
</comment>
<evidence type="ECO:0000313" key="1">
    <source>
        <dbReference type="EMBL" id="MPM80468.1"/>
    </source>
</evidence>
<reference evidence="1" key="1">
    <citation type="submission" date="2019-08" db="EMBL/GenBank/DDBJ databases">
        <authorList>
            <person name="Kucharzyk K."/>
            <person name="Murdoch R.W."/>
            <person name="Higgins S."/>
            <person name="Loffler F."/>
        </authorList>
    </citation>
    <scope>NUCLEOTIDE SEQUENCE</scope>
</reference>
<dbReference type="AlphaFoldDB" id="A0A645CUC4"/>
<sequence length="173" mass="17328">MLIVSPGVPLPASEGVVSSVTPPLVSGPWMLPTSSLTLPMVGALEAVTSTVSANCSVAMLPATLSACTVYWCLPSLCSGNAMLQLPTASATTLASSVVPSRIVTVAPADALPEKVGVVSSVAPPLAIGPVMDPTSSCTFSINSSIPSVPTLKSSASLGWLVLPALSVRVTVML</sequence>
<protein>
    <submittedName>
        <fullName evidence="1">Uncharacterized protein</fullName>
    </submittedName>
</protein>
<accession>A0A645CUC4</accession>
<gene>
    <name evidence="1" type="ORF">SDC9_127515</name>
</gene>
<dbReference type="EMBL" id="VSSQ01030074">
    <property type="protein sequence ID" value="MPM80468.1"/>
    <property type="molecule type" value="Genomic_DNA"/>
</dbReference>